<gene>
    <name evidence="1" type="ORF">H8B09_07205</name>
</gene>
<evidence type="ECO:0000313" key="1">
    <source>
        <dbReference type="EMBL" id="MBD3918534.1"/>
    </source>
</evidence>
<dbReference type="InterPro" id="IPR009267">
    <property type="entry name" value="NTP_transf_6"/>
</dbReference>
<reference evidence="1 2" key="1">
    <citation type="submission" date="2020-09" db="EMBL/GenBank/DDBJ databases">
        <title>Paenibacillus sp. strain PR3 16S rRNA gene Genome sequencing and assembly.</title>
        <authorList>
            <person name="Kim J."/>
        </authorList>
    </citation>
    <scope>NUCLEOTIDE SEQUENCE [LARGE SCALE GENOMIC DNA]</scope>
    <source>
        <strain evidence="1 2">PR3</strain>
    </source>
</reference>
<name>A0ABR8MRB0_9BACL</name>
<protein>
    <submittedName>
        <fullName evidence="1">Nucleotidyltransferase family protein</fullName>
    </submittedName>
</protein>
<dbReference type="PANTHER" id="PTHR39166">
    <property type="entry name" value="BLL1166 PROTEIN"/>
    <property type="match status" value="1"/>
</dbReference>
<dbReference type="EMBL" id="JACXZA010000002">
    <property type="protein sequence ID" value="MBD3918534.1"/>
    <property type="molecule type" value="Genomic_DNA"/>
</dbReference>
<keyword evidence="2" id="KW-1185">Reference proteome</keyword>
<proteinExistence type="predicted"/>
<organism evidence="1 2">
    <name type="scientific">Paenibacillus terricola</name>
    <dbReference type="NCBI Taxonomy" id="2763503"/>
    <lineage>
        <taxon>Bacteria</taxon>
        <taxon>Bacillati</taxon>
        <taxon>Bacillota</taxon>
        <taxon>Bacilli</taxon>
        <taxon>Bacillales</taxon>
        <taxon>Paenibacillaceae</taxon>
        <taxon>Paenibacillus</taxon>
    </lineage>
</organism>
<dbReference type="PANTHER" id="PTHR39166:SF1">
    <property type="entry name" value="BLL1166 PROTEIN"/>
    <property type="match status" value="1"/>
</dbReference>
<dbReference type="Proteomes" id="UP000609346">
    <property type="component" value="Unassembled WGS sequence"/>
</dbReference>
<comment type="caution">
    <text evidence="1">The sequence shown here is derived from an EMBL/GenBank/DDBJ whole genome shotgun (WGS) entry which is preliminary data.</text>
</comment>
<evidence type="ECO:0000313" key="2">
    <source>
        <dbReference type="Proteomes" id="UP000609346"/>
    </source>
</evidence>
<sequence length="192" mass="22561">MHFSVDHIESELETQLKQIIHRHTGIMRDLRLVRSHGLPDWYIAAGYIRSAVWDELHGFEPRDRHDDIDVIYYDPSDCSEAVEKELEQALKQQTGNPKWSVKNQARMHIRNGDAPYESSADAMSLWPETATGIGVRLDDEAELQIAAPYGLDDLFNMVLRRSPRFENREYYLQRMRTKQWHLSWPKLQVIED</sequence>
<accession>A0ABR8MRB0</accession>
<dbReference type="RefSeq" id="WP_191202858.1">
    <property type="nucleotide sequence ID" value="NZ_JACXZA010000002.1"/>
</dbReference>
<dbReference type="Pfam" id="PF06042">
    <property type="entry name" value="NTP_transf_6"/>
    <property type="match status" value="1"/>
</dbReference>